<feature type="domain" description="Plastocyanin-like" evidence="17">
    <location>
        <begin position="34"/>
        <end position="151"/>
    </location>
</feature>
<keyword evidence="19" id="KW-1185">Reference proteome</keyword>
<evidence type="ECO:0000256" key="12">
    <source>
        <dbReference type="ARBA" id="ARBA00023180"/>
    </source>
</evidence>
<dbReference type="PROSITE" id="PS00080">
    <property type="entry name" value="MULTICOPPER_OXIDASE2"/>
    <property type="match status" value="1"/>
</dbReference>
<comment type="catalytic activity">
    <reaction evidence="1">
        <text>4 hydroquinone + O2 = 4 benzosemiquinone + 2 H2O</text>
        <dbReference type="Rhea" id="RHEA:11276"/>
        <dbReference type="ChEBI" id="CHEBI:15377"/>
        <dbReference type="ChEBI" id="CHEBI:15379"/>
        <dbReference type="ChEBI" id="CHEBI:17594"/>
        <dbReference type="ChEBI" id="CHEBI:17977"/>
        <dbReference type="EC" id="1.10.3.2"/>
    </reaction>
</comment>
<dbReference type="Proteomes" id="UP000016930">
    <property type="component" value="Unassembled WGS sequence"/>
</dbReference>
<dbReference type="InterPro" id="IPR008972">
    <property type="entry name" value="Cupredoxin"/>
</dbReference>
<evidence type="ECO:0000256" key="11">
    <source>
        <dbReference type="ARBA" id="ARBA00023157"/>
    </source>
</evidence>
<dbReference type="Pfam" id="PF07732">
    <property type="entry name" value="Cu-oxidase_3"/>
    <property type="match status" value="1"/>
</dbReference>
<dbReference type="PANTHER" id="PTHR11709">
    <property type="entry name" value="MULTI-COPPER OXIDASE"/>
    <property type="match status" value="1"/>
</dbReference>
<feature type="domain" description="Plastocyanin-like" evidence="16">
    <location>
        <begin position="370"/>
        <end position="493"/>
    </location>
</feature>
<dbReference type="SMR" id="M2RE78"/>
<keyword evidence="11" id="KW-1015">Disulfide bond</keyword>
<evidence type="ECO:0000256" key="6">
    <source>
        <dbReference type="ARBA" id="ARBA00022525"/>
    </source>
</evidence>
<evidence type="ECO:0000256" key="14">
    <source>
        <dbReference type="SAM" id="SignalP"/>
    </source>
</evidence>
<dbReference type="Pfam" id="PF00394">
    <property type="entry name" value="Cu-oxidase"/>
    <property type="match status" value="1"/>
</dbReference>
<dbReference type="GO" id="GO:0046274">
    <property type="term" value="P:lignin catabolic process"/>
    <property type="evidence" value="ECO:0007669"/>
    <property type="project" value="UniProtKB-KW"/>
</dbReference>
<dbReference type="CDD" id="cd13903">
    <property type="entry name" value="CuRO_3_Tv-LCC_like"/>
    <property type="match status" value="1"/>
</dbReference>
<evidence type="ECO:0000256" key="13">
    <source>
        <dbReference type="ARBA" id="ARBA00023185"/>
    </source>
</evidence>
<dbReference type="FunFam" id="2.60.40.420:FF:000112">
    <property type="entry name" value="Laccase B"/>
    <property type="match status" value="1"/>
</dbReference>
<dbReference type="AlphaFoldDB" id="M2RE78"/>
<dbReference type="FunFam" id="2.60.40.420:FF:000125">
    <property type="entry name" value="Laccase 2"/>
    <property type="match status" value="1"/>
</dbReference>
<dbReference type="InterPro" id="IPR045087">
    <property type="entry name" value="Cu-oxidase_fam"/>
</dbReference>
<evidence type="ECO:0000256" key="1">
    <source>
        <dbReference type="ARBA" id="ARBA00000349"/>
    </source>
</evidence>
<keyword evidence="14" id="KW-0732">Signal</keyword>
<comment type="similarity">
    <text evidence="4">Belongs to the multicopper oxidase family.</text>
</comment>
<dbReference type="InterPro" id="IPR001117">
    <property type="entry name" value="Cu-oxidase_2nd"/>
</dbReference>
<evidence type="ECO:0000256" key="3">
    <source>
        <dbReference type="ARBA" id="ARBA00004613"/>
    </source>
</evidence>
<dbReference type="CDD" id="cd13856">
    <property type="entry name" value="CuRO_1_Tv-LCC_like"/>
    <property type="match status" value="1"/>
</dbReference>
<comment type="cofactor">
    <cofactor evidence="2">
        <name>Cu cation</name>
        <dbReference type="ChEBI" id="CHEBI:23378"/>
    </cofactor>
</comment>
<evidence type="ECO:0000259" key="16">
    <source>
        <dbReference type="Pfam" id="PF07731"/>
    </source>
</evidence>
<evidence type="ECO:0000259" key="17">
    <source>
        <dbReference type="Pfam" id="PF07732"/>
    </source>
</evidence>
<dbReference type="STRING" id="914234.M2RE78"/>
<dbReference type="GO" id="GO:0005576">
    <property type="term" value="C:extracellular region"/>
    <property type="evidence" value="ECO:0007669"/>
    <property type="project" value="UniProtKB-SubCell"/>
</dbReference>
<dbReference type="SUPFAM" id="SSF49503">
    <property type="entry name" value="Cupredoxins"/>
    <property type="match status" value="3"/>
</dbReference>
<dbReference type="InterPro" id="IPR002355">
    <property type="entry name" value="Cu_oxidase_Cu_BS"/>
</dbReference>
<keyword evidence="7" id="KW-0479">Metal-binding</keyword>
<dbReference type="FunFam" id="2.60.40.420:FF:000045">
    <property type="entry name" value="Laccase 2"/>
    <property type="match status" value="1"/>
</dbReference>
<dbReference type="Pfam" id="PF07731">
    <property type="entry name" value="Cu-oxidase_2"/>
    <property type="match status" value="1"/>
</dbReference>
<dbReference type="GO" id="GO:0052716">
    <property type="term" value="F:hydroquinone:oxygen oxidoreductase activity"/>
    <property type="evidence" value="ECO:0007669"/>
    <property type="project" value="UniProtKB-EC"/>
</dbReference>
<gene>
    <name evidence="18" type="primary">Cslcs7</name>
    <name evidence="18" type="ORF">CERSUDRAFT_84170</name>
</gene>
<evidence type="ECO:0000256" key="4">
    <source>
        <dbReference type="ARBA" id="ARBA00010609"/>
    </source>
</evidence>
<evidence type="ECO:0000313" key="19">
    <source>
        <dbReference type="Proteomes" id="UP000016930"/>
    </source>
</evidence>
<evidence type="ECO:0000256" key="10">
    <source>
        <dbReference type="ARBA" id="ARBA00023008"/>
    </source>
</evidence>
<dbReference type="InterPro" id="IPR011706">
    <property type="entry name" value="Cu-oxidase_C"/>
</dbReference>
<feature type="signal peptide" evidence="14">
    <location>
        <begin position="1"/>
        <end position="21"/>
    </location>
</feature>
<keyword evidence="8" id="KW-0677">Repeat</keyword>
<organism evidence="18 19">
    <name type="scientific">Ceriporiopsis subvermispora (strain B)</name>
    <name type="common">White-rot fungus</name>
    <name type="synonym">Gelatoporia subvermispora</name>
    <dbReference type="NCBI Taxonomy" id="914234"/>
    <lineage>
        <taxon>Eukaryota</taxon>
        <taxon>Fungi</taxon>
        <taxon>Dikarya</taxon>
        <taxon>Basidiomycota</taxon>
        <taxon>Agaricomycotina</taxon>
        <taxon>Agaricomycetes</taxon>
        <taxon>Polyporales</taxon>
        <taxon>Gelatoporiaceae</taxon>
        <taxon>Gelatoporia</taxon>
    </lineage>
</organism>
<evidence type="ECO:0000259" key="15">
    <source>
        <dbReference type="Pfam" id="PF00394"/>
    </source>
</evidence>
<proteinExistence type="inferred from homology"/>
<dbReference type="InterPro" id="IPR033138">
    <property type="entry name" value="Cu_oxidase_CS"/>
</dbReference>
<dbReference type="InterPro" id="IPR011707">
    <property type="entry name" value="Cu-oxidase-like_N"/>
</dbReference>
<evidence type="ECO:0000256" key="9">
    <source>
        <dbReference type="ARBA" id="ARBA00023002"/>
    </source>
</evidence>
<dbReference type="PANTHER" id="PTHR11709:SF511">
    <property type="entry name" value="LACCASE"/>
    <property type="match status" value="1"/>
</dbReference>
<sequence length="522" mass="56311">MALLRSLLVLTTLCFSMGALAQIGPVANLPIVDATIAPDGYARAAVLANGTFPGPLIQGNKGDTFQINVIDQLTNETMLKTTSIHWHGIFQQGTAWADGPAFVTQCPIASGDSFLYEFTVNNQAGTYWYHSHLATQYCDGLRGPLVIYDPNDPYSDMYDVDDESTIITLADWYHTAAMLGPRFPMGADSTLINGLGRWNAPNGTTTGNLTVITVESGKRYRFRLVSISCDPNYNFTIDGHSMTIIEADGVPTEPLTVDSLQIFAAQRYSFILNATQDVDNYWIRANPDLGNIGYSNGINSAILRYVGASDSEPTTSPTYENPLLETALRPLTNPTAPGLPSQDPGAVDYALNLNMGFDGTNFSINGATFIPPTMPVLLQILSGTTNANQLLPPGSVYNLPANSSIQISMLGGGLAGAPHPFHLHGHTFSVIKSAGQEGYNYNNPVQRDTVSLGTNSTDNVTIRFVTNNPGPWFLHCHIDWHLAAGLAIVLAEDAPDIAKVDQPPAAWDQLCPIYDALNSTDH</sequence>
<feature type="chain" id="PRO_5004024401" description="laccase" evidence="14">
    <location>
        <begin position="22"/>
        <end position="522"/>
    </location>
</feature>
<comment type="subcellular location">
    <subcellularLocation>
        <location evidence="3">Secreted</location>
    </subcellularLocation>
</comment>
<evidence type="ECO:0000256" key="2">
    <source>
        <dbReference type="ARBA" id="ARBA00001935"/>
    </source>
</evidence>
<reference evidence="18 19" key="1">
    <citation type="journal article" date="2012" name="Proc. Natl. Acad. Sci. U.S.A.">
        <title>Comparative genomics of Ceriporiopsis subvermispora and Phanerochaete chrysosporium provide insight into selective ligninolysis.</title>
        <authorList>
            <person name="Fernandez-Fueyo E."/>
            <person name="Ruiz-Duenas F.J."/>
            <person name="Ferreira P."/>
            <person name="Floudas D."/>
            <person name="Hibbett D.S."/>
            <person name="Canessa P."/>
            <person name="Larrondo L.F."/>
            <person name="James T.Y."/>
            <person name="Seelenfreund D."/>
            <person name="Lobos S."/>
            <person name="Polanco R."/>
            <person name="Tello M."/>
            <person name="Honda Y."/>
            <person name="Watanabe T."/>
            <person name="Watanabe T."/>
            <person name="Ryu J.S."/>
            <person name="Kubicek C.P."/>
            <person name="Schmoll M."/>
            <person name="Gaskell J."/>
            <person name="Hammel K.E."/>
            <person name="St John F.J."/>
            <person name="Vanden Wymelenberg A."/>
            <person name="Sabat G."/>
            <person name="Splinter BonDurant S."/>
            <person name="Syed K."/>
            <person name="Yadav J.S."/>
            <person name="Doddapaneni H."/>
            <person name="Subramanian V."/>
            <person name="Lavin J.L."/>
            <person name="Oguiza J.A."/>
            <person name="Perez G."/>
            <person name="Pisabarro A.G."/>
            <person name="Ramirez L."/>
            <person name="Santoyo F."/>
            <person name="Master E."/>
            <person name="Coutinho P.M."/>
            <person name="Henrissat B."/>
            <person name="Lombard V."/>
            <person name="Magnuson J.K."/>
            <person name="Kuees U."/>
            <person name="Hori C."/>
            <person name="Igarashi K."/>
            <person name="Samejima M."/>
            <person name="Held B.W."/>
            <person name="Barry K.W."/>
            <person name="LaButti K.M."/>
            <person name="Lapidus A."/>
            <person name="Lindquist E.A."/>
            <person name="Lucas S.M."/>
            <person name="Riley R."/>
            <person name="Salamov A.A."/>
            <person name="Hoffmeister D."/>
            <person name="Schwenk D."/>
            <person name="Hadar Y."/>
            <person name="Yarden O."/>
            <person name="de Vries R.P."/>
            <person name="Wiebenga A."/>
            <person name="Stenlid J."/>
            <person name="Eastwood D."/>
            <person name="Grigoriev I.V."/>
            <person name="Berka R.M."/>
            <person name="Blanchette R.A."/>
            <person name="Kersten P."/>
            <person name="Martinez A.T."/>
            <person name="Vicuna R."/>
            <person name="Cullen D."/>
        </authorList>
    </citation>
    <scope>NUCLEOTIDE SEQUENCE [LARGE SCALE GENOMIC DNA]</scope>
    <source>
        <strain evidence="18 19">B</strain>
    </source>
</reference>
<keyword evidence="10" id="KW-0186">Copper</keyword>
<evidence type="ECO:0000313" key="18">
    <source>
        <dbReference type="EMBL" id="EMD37131.1"/>
    </source>
</evidence>
<evidence type="ECO:0000256" key="7">
    <source>
        <dbReference type="ARBA" id="ARBA00022723"/>
    </source>
</evidence>
<dbReference type="EC" id="1.10.3.2" evidence="5"/>
<dbReference type="HOGENOM" id="CLU_006504_2_1_1"/>
<feature type="domain" description="Plastocyanin-like" evidence="15">
    <location>
        <begin position="163"/>
        <end position="308"/>
    </location>
</feature>
<dbReference type="EMBL" id="KB445797">
    <property type="protein sequence ID" value="EMD37131.1"/>
    <property type="molecule type" value="Genomic_DNA"/>
</dbReference>
<dbReference type="GO" id="GO:0005507">
    <property type="term" value="F:copper ion binding"/>
    <property type="evidence" value="ECO:0007669"/>
    <property type="project" value="InterPro"/>
</dbReference>
<protein>
    <recommendedName>
        <fullName evidence="5">laccase</fullName>
        <ecNumber evidence="5">1.10.3.2</ecNumber>
    </recommendedName>
</protein>
<dbReference type="Gene3D" id="2.60.40.420">
    <property type="entry name" value="Cupredoxins - blue copper proteins"/>
    <property type="match status" value="3"/>
</dbReference>
<keyword evidence="12" id="KW-0325">Glycoprotein</keyword>
<accession>M2RE78</accession>
<evidence type="ECO:0000256" key="5">
    <source>
        <dbReference type="ARBA" id="ARBA00012297"/>
    </source>
</evidence>
<dbReference type="PROSITE" id="PS00079">
    <property type="entry name" value="MULTICOPPER_OXIDASE1"/>
    <property type="match status" value="2"/>
</dbReference>
<name>M2RE78_CERS8</name>
<keyword evidence="13" id="KW-0439">Lignin degradation</keyword>
<dbReference type="OrthoDB" id="2121828at2759"/>
<keyword evidence="6" id="KW-0964">Secreted</keyword>
<keyword evidence="9" id="KW-0560">Oxidoreductase</keyword>
<evidence type="ECO:0000256" key="8">
    <source>
        <dbReference type="ARBA" id="ARBA00022737"/>
    </source>
</evidence>